<dbReference type="EMBL" id="LCAP01000001">
    <property type="protein sequence ID" value="KKR91872.1"/>
    <property type="molecule type" value="Genomic_DNA"/>
</dbReference>
<reference evidence="1 2" key="1">
    <citation type="journal article" date="2015" name="Nature">
        <title>rRNA introns, odd ribosomes, and small enigmatic genomes across a large radiation of phyla.</title>
        <authorList>
            <person name="Brown C.T."/>
            <person name="Hug L.A."/>
            <person name="Thomas B.C."/>
            <person name="Sharon I."/>
            <person name="Castelle C.J."/>
            <person name="Singh A."/>
            <person name="Wilkins M.J."/>
            <person name="Williams K.H."/>
            <person name="Banfield J.F."/>
        </authorList>
    </citation>
    <scope>NUCLEOTIDE SEQUENCE [LARGE SCALE GENOMIC DNA]</scope>
</reference>
<organism evidence="1 2">
    <name type="scientific">Candidatus Falkowbacteria bacterium GW2011_GWA2_41_14</name>
    <dbReference type="NCBI Taxonomy" id="1618635"/>
    <lineage>
        <taxon>Bacteria</taxon>
        <taxon>Candidatus Falkowiibacteriota</taxon>
    </lineage>
</organism>
<accession>A0A0G0XVB5</accession>
<evidence type="ECO:0000313" key="1">
    <source>
        <dbReference type="EMBL" id="KKR91872.1"/>
    </source>
</evidence>
<dbReference type="AlphaFoldDB" id="A0A0G0XVB5"/>
<sequence>MKFPDDNFFRMQSQRETIAEESRNRLNQIFQIRPIRRCYREIISIADIIFNPKRMFHKLIKLIHINIGKKLGCKVANGNTFPHARIYSLSLSLSDWRGRVTPNNGLREPHRVFILYPFPENFKENFVVHAIKKFFDIALKNKTIPRAVSRDRPRHVMQNAVANHRLMDMPLLWVMNPKTAIWAVAVAFRE</sequence>
<name>A0A0G0XVB5_9BACT</name>
<protein>
    <submittedName>
        <fullName evidence="1">Uncharacterized protein</fullName>
    </submittedName>
</protein>
<dbReference type="Proteomes" id="UP000034190">
    <property type="component" value="Unassembled WGS sequence"/>
</dbReference>
<comment type="caution">
    <text evidence="1">The sequence shown here is derived from an EMBL/GenBank/DDBJ whole genome shotgun (WGS) entry which is preliminary data.</text>
</comment>
<gene>
    <name evidence="1" type="ORF">UU43_C0001G0052</name>
</gene>
<proteinExistence type="predicted"/>
<evidence type="ECO:0000313" key="2">
    <source>
        <dbReference type="Proteomes" id="UP000034190"/>
    </source>
</evidence>